<proteinExistence type="predicted"/>
<dbReference type="CDD" id="cd00090">
    <property type="entry name" value="HTH_ARSR"/>
    <property type="match status" value="1"/>
</dbReference>
<dbReference type="PROSITE" id="PS50987">
    <property type="entry name" value="HTH_ARSR_2"/>
    <property type="match status" value="1"/>
</dbReference>
<reference evidence="3" key="1">
    <citation type="journal article" date="2019" name="Int. J. Syst. Evol. Microbiol.">
        <title>The Global Catalogue of Microorganisms (GCM) 10K type strain sequencing project: providing services to taxonomists for standard genome sequencing and annotation.</title>
        <authorList>
            <consortium name="The Broad Institute Genomics Platform"/>
            <consortium name="The Broad Institute Genome Sequencing Center for Infectious Disease"/>
            <person name="Wu L."/>
            <person name="Ma J."/>
        </authorList>
    </citation>
    <scope>NUCLEOTIDE SEQUENCE [LARGE SCALE GENOMIC DNA]</scope>
    <source>
        <strain evidence="3">CGMCC 1.15928</strain>
    </source>
</reference>
<evidence type="ECO:0000313" key="2">
    <source>
        <dbReference type="EMBL" id="GGB67154.1"/>
    </source>
</evidence>
<dbReference type="SUPFAM" id="SSF46785">
    <property type="entry name" value="Winged helix' DNA-binding domain"/>
    <property type="match status" value="1"/>
</dbReference>
<accession>A0ABQ1JHB6</accession>
<dbReference type="InterPro" id="IPR011991">
    <property type="entry name" value="ArsR-like_HTH"/>
</dbReference>
<organism evidence="2 3">
    <name type="scientific">Henriciella pelagia</name>
    <dbReference type="NCBI Taxonomy" id="1977912"/>
    <lineage>
        <taxon>Bacteria</taxon>
        <taxon>Pseudomonadati</taxon>
        <taxon>Pseudomonadota</taxon>
        <taxon>Alphaproteobacteria</taxon>
        <taxon>Hyphomonadales</taxon>
        <taxon>Hyphomonadaceae</taxon>
        <taxon>Henriciella</taxon>
    </lineage>
</organism>
<dbReference type="Proteomes" id="UP000628854">
    <property type="component" value="Unassembled WGS sequence"/>
</dbReference>
<dbReference type="EMBL" id="BMKF01000001">
    <property type="protein sequence ID" value="GGB67154.1"/>
    <property type="molecule type" value="Genomic_DNA"/>
</dbReference>
<dbReference type="SMART" id="SM00418">
    <property type="entry name" value="HTH_ARSR"/>
    <property type="match status" value="1"/>
</dbReference>
<dbReference type="InterPro" id="IPR036390">
    <property type="entry name" value="WH_DNA-bd_sf"/>
</dbReference>
<dbReference type="Pfam" id="PF12840">
    <property type="entry name" value="HTH_20"/>
    <property type="match status" value="1"/>
</dbReference>
<dbReference type="Gene3D" id="1.10.10.10">
    <property type="entry name" value="Winged helix-like DNA-binding domain superfamily/Winged helix DNA-binding domain"/>
    <property type="match status" value="1"/>
</dbReference>
<protein>
    <recommendedName>
        <fullName evidence="1">HTH arsR-type domain-containing protein</fullName>
    </recommendedName>
</protein>
<gene>
    <name evidence="2" type="ORF">GCM10011503_14930</name>
</gene>
<dbReference type="InterPro" id="IPR036388">
    <property type="entry name" value="WH-like_DNA-bd_sf"/>
</dbReference>
<evidence type="ECO:0000313" key="3">
    <source>
        <dbReference type="Proteomes" id="UP000628854"/>
    </source>
</evidence>
<sequence>MLDILKAKPGLPVGELARHFDVSRIAVMNHLSVLEKAGLVVSEKVGRTRRLYLNAVPIRQIQERWLDTYSETFAGKLTSIKAMAEQAARQRDD</sequence>
<keyword evidence="3" id="KW-1185">Reference proteome</keyword>
<dbReference type="PANTHER" id="PTHR38600">
    <property type="entry name" value="TRANSCRIPTIONAL REGULATORY PROTEIN"/>
    <property type="match status" value="1"/>
</dbReference>
<comment type="caution">
    <text evidence="2">The sequence shown here is derived from an EMBL/GenBank/DDBJ whole genome shotgun (WGS) entry which is preliminary data.</text>
</comment>
<feature type="domain" description="HTH arsR-type" evidence="1">
    <location>
        <begin position="1"/>
        <end position="73"/>
    </location>
</feature>
<dbReference type="PANTHER" id="PTHR38600:SF1">
    <property type="entry name" value="TRANSCRIPTIONAL REGULATORY PROTEIN"/>
    <property type="match status" value="1"/>
</dbReference>
<evidence type="ECO:0000259" key="1">
    <source>
        <dbReference type="PROSITE" id="PS50987"/>
    </source>
</evidence>
<dbReference type="InterPro" id="IPR001845">
    <property type="entry name" value="HTH_ArsR_DNA-bd_dom"/>
</dbReference>
<name>A0ABQ1JHB6_9PROT</name>